<reference evidence="1 2" key="1">
    <citation type="submission" date="2019-03" db="EMBL/GenBank/DDBJ databases">
        <title>Subsurface microbial communities from deep shales in Ohio and West Virginia, USA.</title>
        <authorList>
            <person name="Wrighton K."/>
        </authorList>
    </citation>
    <scope>NUCLEOTIDE SEQUENCE [LARGE SCALE GENOMIC DNA]</scope>
    <source>
        <strain evidence="1 2">MSL 6dP</strain>
    </source>
</reference>
<dbReference type="AlphaFoldDB" id="A0A4R8HHL6"/>
<proteinExistence type="predicted"/>
<dbReference type="Proteomes" id="UP000295832">
    <property type="component" value="Unassembled WGS sequence"/>
</dbReference>
<sequence>MKIPQLQINQSIGRIGIKRQEGSFDIETSPPQINMDYGNPKPFQILSQPQIDNSPAELKIDNTSFLEDVEFRRFNSLVKHLRGLAKKKINQGIVEIAQEGNRLAEIENKGNKISQLAKKELTEDKQEIGLKAIPSSPPDIEVETNPVKVKVKPAKIRVETNLSFPEITATGDKFEIYLEQKGKLEIEVVDNRLDYHI</sequence>
<accession>A0A4R8HHL6</accession>
<keyword evidence="2" id="KW-1185">Reference proteome</keyword>
<gene>
    <name evidence="1" type="ORF">C7959_10236</name>
</gene>
<comment type="caution">
    <text evidence="1">The sequence shown here is derived from an EMBL/GenBank/DDBJ whole genome shotgun (WGS) entry which is preliminary data.</text>
</comment>
<dbReference type="RefSeq" id="WP_134114445.1">
    <property type="nucleotide sequence ID" value="NZ_SOEG01000002.1"/>
</dbReference>
<dbReference type="Pfam" id="PF20074">
    <property type="entry name" value="DUF6470"/>
    <property type="match status" value="1"/>
</dbReference>
<dbReference type="EMBL" id="SOEG01000002">
    <property type="protein sequence ID" value="TDX58898.1"/>
    <property type="molecule type" value="Genomic_DNA"/>
</dbReference>
<evidence type="ECO:0000313" key="2">
    <source>
        <dbReference type="Proteomes" id="UP000295832"/>
    </source>
</evidence>
<evidence type="ECO:0000313" key="1">
    <source>
        <dbReference type="EMBL" id="TDX58898.1"/>
    </source>
</evidence>
<dbReference type="InterPro" id="IPR045527">
    <property type="entry name" value="DUF6470"/>
</dbReference>
<organism evidence="1 2">
    <name type="scientific">Orenia marismortui</name>
    <dbReference type="NCBI Taxonomy" id="46469"/>
    <lineage>
        <taxon>Bacteria</taxon>
        <taxon>Bacillati</taxon>
        <taxon>Bacillota</taxon>
        <taxon>Clostridia</taxon>
        <taxon>Halanaerobiales</taxon>
        <taxon>Halobacteroidaceae</taxon>
        <taxon>Orenia</taxon>
    </lineage>
</organism>
<protein>
    <submittedName>
        <fullName evidence="1">Uncharacterized protein</fullName>
    </submittedName>
</protein>
<name>A0A4R8HHL6_9FIRM</name>